<dbReference type="Pfam" id="PF07589">
    <property type="entry name" value="PEP-CTERM"/>
    <property type="match status" value="1"/>
</dbReference>
<dbReference type="Proteomes" id="UP000326354">
    <property type="component" value="Chromosome"/>
</dbReference>
<proteinExistence type="predicted"/>
<sequence length="218" mass="23303">MIKNLINLAIMVSITLYAETIKFQVDPSGGITYRDTNGNGSNLPNNTILNQLSIETGISGWDIEDTTASGNSIFSNNFVLSNGGAFITTNGVNFTSGVGFRVEATGLGTTNGALRISIASNATFNNSSLFMNQIDFTGITDDNLEDILQRAVEESATVISVFLVDNGTADFFIGINPGEIILDEITGLNTVPEPTTYLVFLMSAALLGLTRLRKKQIC</sequence>
<dbReference type="NCBIfam" id="TIGR02595">
    <property type="entry name" value="PEP_CTERM"/>
    <property type="match status" value="1"/>
</dbReference>
<protein>
    <recommendedName>
        <fullName evidence="1">Ice-binding protein C-terminal domain-containing protein</fullName>
    </recommendedName>
</protein>
<evidence type="ECO:0000313" key="3">
    <source>
        <dbReference type="Proteomes" id="UP000326354"/>
    </source>
</evidence>
<accession>A0A5S9F4G4</accession>
<keyword evidence="3" id="KW-1185">Reference proteome</keyword>
<evidence type="ECO:0000313" key="2">
    <source>
        <dbReference type="EMBL" id="BBM85083.1"/>
    </source>
</evidence>
<organism evidence="2 3">
    <name type="scientific">Uabimicrobium amorphum</name>
    <dbReference type="NCBI Taxonomy" id="2596890"/>
    <lineage>
        <taxon>Bacteria</taxon>
        <taxon>Pseudomonadati</taxon>
        <taxon>Planctomycetota</taxon>
        <taxon>Candidatus Uabimicrobiia</taxon>
        <taxon>Candidatus Uabimicrobiales</taxon>
        <taxon>Candidatus Uabimicrobiaceae</taxon>
        <taxon>Candidatus Uabimicrobium</taxon>
    </lineage>
</organism>
<dbReference type="AlphaFoldDB" id="A0A5S9F4G4"/>
<gene>
    <name evidence="2" type="ORF">UABAM_03446</name>
</gene>
<evidence type="ECO:0000259" key="1">
    <source>
        <dbReference type="Pfam" id="PF07589"/>
    </source>
</evidence>
<name>A0A5S9F4G4_UABAM</name>
<dbReference type="EMBL" id="AP019860">
    <property type="protein sequence ID" value="BBM85083.1"/>
    <property type="molecule type" value="Genomic_DNA"/>
</dbReference>
<feature type="domain" description="Ice-binding protein C-terminal" evidence="1">
    <location>
        <begin position="190"/>
        <end position="214"/>
    </location>
</feature>
<dbReference type="KEGG" id="uam:UABAM_03446"/>
<reference evidence="2 3" key="1">
    <citation type="submission" date="2019-08" db="EMBL/GenBank/DDBJ databases">
        <title>Complete genome sequence of Candidatus Uab amorphum.</title>
        <authorList>
            <person name="Shiratori T."/>
            <person name="Suzuki S."/>
            <person name="Kakizawa Y."/>
            <person name="Ishida K."/>
        </authorList>
    </citation>
    <scope>NUCLEOTIDE SEQUENCE [LARGE SCALE GENOMIC DNA]</scope>
    <source>
        <strain evidence="2 3">SRT547</strain>
    </source>
</reference>
<dbReference type="InterPro" id="IPR013424">
    <property type="entry name" value="Ice-binding_C"/>
</dbReference>
<dbReference type="RefSeq" id="WP_151969203.1">
    <property type="nucleotide sequence ID" value="NZ_AP019860.1"/>
</dbReference>